<feature type="region of interest" description="Disordered" evidence="6">
    <location>
        <begin position="303"/>
        <end position="352"/>
    </location>
</feature>
<evidence type="ECO:0000313" key="8">
    <source>
        <dbReference type="Proteomes" id="UP001174694"/>
    </source>
</evidence>
<proteinExistence type="inferred from homology"/>
<evidence type="ECO:0000256" key="3">
    <source>
        <dbReference type="ARBA" id="ARBA00010895"/>
    </source>
</evidence>
<feature type="region of interest" description="Disordered" evidence="6">
    <location>
        <begin position="76"/>
        <end position="97"/>
    </location>
</feature>
<dbReference type="PANTHER" id="PTHR13475">
    <property type="entry name" value="NEUGRIN"/>
    <property type="match status" value="1"/>
</dbReference>
<feature type="compositionally biased region" description="Basic and acidic residues" evidence="6">
    <location>
        <begin position="190"/>
        <end position="215"/>
    </location>
</feature>
<dbReference type="Pfam" id="PF06413">
    <property type="entry name" value="Neugrin"/>
    <property type="match status" value="1"/>
</dbReference>
<dbReference type="PANTHER" id="PTHR13475:SF3">
    <property type="entry name" value="NEUGRIN"/>
    <property type="match status" value="1"/>
</dbReference>
<protein>
    <recommendedName>
        <fullName evidence="4">Required for respiratory growth protein 9, mitochondrial</fullName>
    </recommendedName>
</protein>
<evidence type="ECO:0000313" key="7">
    <source>
        <dbReference type="EMBL" id="KAJ9141924.1"/>
    </source>
</evidence>
<name>A0AA38RLB7_9PEZI</name>
<feature type="compositionally biased region" description="Basic residues" evidence="6">
    <location>
        <begin position="330"/>
        <end position="346"/>
    </location>
</feature>
<evidence type="ECO:0000256" key="2">
    <source>
        <dbReference type="ARBA" id="ARBA00004173"/>
    </source>
</evidence>
<keyword evidence="8" id="KW-1185">Reference proteome</keyword>
<comment type="subcellular location">
    <subcellularLocation>
        <location evidence="2">Mitochondrion</location>
    </subcellularLocation>
</comment>
<dbReference type="EMBL" id="JANBVO010000024">
    <property type="protein sequence ID" value="KAJ9141924.1"/>
    <property type="molecule type" value="Genomic_DNA"/>
</dbReference>
<dbReference type="AlphaFoldDB" id="A0AA38RLB7"/>
<accession>A0AA38RLB7</accession>
<dbReference type="GO" id="GO:0005634">
    <property type="term" value="C:nucleus"/>
    <property type="evidence" value="ECO:0007669"/>
    <property type="project" value="TreeGrafter"/>
</dbReference>
<reference evidence="7" key="1">
    <citation type="submission" date="2022-07" db="EMBL/GenBank/DDBJ databases">
        <title>Fungi with potential for degradation of polypropylene.</title>
        <authorList>
            <person name="Gostincar C."/>
        </authorList>
    </citation>
    <scope>NUCLEOTIDE SEQUENCE</scope>
    <source>
        <strain evidence="7">EXF-13308</strain>
    </source>
</reference>
<gene>
    <name evidence="7" type="ORF">NKR23_g7618</name>
</gene>
<dbReference type="InterPro" id="IPR010487">
    <property type="entry name" value="NGRN/Rrg9"/>
</dbReference>
<comment type="function">
    <text evidence="1">Required for respiratory activity and maintenance and expression of the mitochondrial genome.</text>
</comment>
<organism evidence="7 8">
    <name type="scientific">Pleurostoma richardsiae</name>
    <dbReference type="NCBI Taxonomy" id="41990"/>
    <lineage>
        <taxon>Eukaryota</taxon>
        <taxon>Fungi</taxon>
        <taxon>Dikarya</taxon>
        <taxon>Ascomycota</taxon>
        <taxon>Pezizomycotina</taxon>
        <taxon>Sordariomycetes</taxon>
        <taxon>Sordariomycetidae</taxon>
        <taxon>Calosphaeriales</taxon>
        <taxon>Pleurostomataceae</taxon>
        <taxon>Pleurostoma</taxon>
    </lineage>
</organism>
<keyword evidence="5" id="KW-0809">Transit peptide</keyword>
<sequence>MICSCRTAALRIFVRNISQLHVSESNATAGAWRSCNQRLSVLEATLSNSRTTRLWSRDFHNTIFRSSAAEAVAASTPINDQSLADGEPSSKPSSVAEDFPDFLASEVHRLEIEGSRDTSEAAQLSDPILEDTAVPSKRGRMGTGEEATASEPQDRGEAPKNVKTPSAEKRGKEGQPNIRQKRSSQDMSDDAPRPKKEPWQIQKDILKKKFPEGWRPRKRLSPDALEGIRALNAQFPDEYTTEALAEKFEVSPEAMRRILKSKWQPNSEEEEERQERWFNRGKQVWSRWAELGKKPPRRWRQEGIARAQRGRPGWRGDRQGPDGEQEMQQRRRNAGSRISRMGHQRKVAKDFV</sequence>
<comment type="similarity">
    <text evidence="3">Belongs to the RRG9 family.</text>
</comment>
<dbReference type="Proteomes" id="UP001174694">
    <property type="component" value="Unassembled WGS sequence"/>
</dbReference>
<feature type="compositionally biased region" description="Basic and acidic residues" evidence="6">
    <location>
        <begin position="152"/>
        <end position="173"/>
    </location>
</feature>
<evidence type="ECO:0000256" key="6">
    <source>
        <dbReference type="SAM" id="MobiDB-lite"/>
    </source>
</evidence>
<dbReference type="GO" id="GO:0005739">
    <property type="term" value="C:mitochondrion"/>
    <property type="evidence" value="ECO:0007669"/>
    <property type="project" value="UniProtKB-SubCell"/>
</dbReference>
<comment type="caution">
    <text evidence="7">The sequence shown here is derived from an EMBL/GenBank/DDBJ whole genome shotgun (WGS) entry which is preliminary data.</text>
</comment>
<evidence type="ECO:0000256" key="4">
    <source>
        <dbReference type="ARBA" id="ARBA00013566"/>
    </source>
</evidence>
<evidence type="ECO:0000256" key="1">
    <source>
        <dbReference type="ARBA" id="ARBA00003548"/>
    </source>
</evidence>
<feature type="region of interest" description="Disordered" evidence="6">
    <location>
        <begin position="112"/>
        <end position="219"/>
    </location>
</feature>
<evidence type="ECO:0000256" key="5">
    <source>
        <dbReference type="ARBA" id="ARBA00022946"/>
    </source>
</evidence>